<dbReference type="OrthoDB" id="1426925at2759"/>
<dbReference type="AlphaFoldDB" id="A0A1S3VZV6"/>
<gene>
    <name evidence="3" type="primary">LOC106779881</name>
</gene>
<feature type="domain" description="Retrotransposon gag" evidence="1">
    <location>
        <begin position="47"/>
        <end position="138"/>
    </location>
</feature>
<evidence type="ECO:0000313" key="2">
    <source>
        <dbReference type="Proteomes" id="UP000087766"/>
    </source>
</evidence>
<name>A0A1S3VZV6_VIGRR</name>
<keyword evidence="2" id="KW-1185">Reference proteome</keyword>
<dbReference type="RefSeq" id="XP_014523579.1">
    <property type="nucleotide sequence ID" value="XM_014668093.1"/>
</dbReference>
<proteinExistence type="predicted"/>
<accession>A0A1S3VZV6</accession>
<dbReference type="Proteomes" id="UP000087766">
    <property type="component" value="Unplaced"/>
</dbReference>
<dbReference type="Pfam" id="PF03732">
    <property type="entry name" value="Retrotrans_gag"/>
    <property type="match status" value="1"/>
</dbReference>
<reference evidence="3" key="1">
    <citation type="submission" date="2025-08" db="UniProtKB">
        <authorList>
            <consortium name="RefSeq"/>
        </authorList>
    </citation>
    <scope>IDENTIFICATION</scope>
    <source>
        <tissue evidence="3">Leaf</tissue>
    </source>
</reference>
<evidence type="ECO:0000259" key="1">
    <source>
        <dbReference type="Pfam" id="PF03732"/>
    </source>
</evidence>
<organism evidence="2 3">
    <name type="scientific">Vigna radiata var. radiata</name>
    <name type="common">Mung bean</name>
    <name type="synonym">Phaseolus aureus</name>
    <dbReference type="NCBI Taxonomy" id="3916"/>
    <lineage>
        <taxon>Eukaryota</taxon>
        <taxon>Viridiplantae</taxon>
        <taxon>Streptophyta</taxon>
        <taxon>Embryophyta</taxon>
        <taxon>Tracheophyta</taxon>
        <taxon>Spermatophyta</taxon>
        <taxon>Magnoliopsida</taxon>
        <taxon>eudicotyledons</taxon>
        <taxon>Gunneridae</taxon>
        <taxon>Pentapetalae</taxon>
        <taxon>rosids</taxon>
        <taxon>fabids</taxon>
        <taxon>Fabales</taxon>
        <taxon>Fabaceae</taxon>
        <taxon>Papilionoideae</taxon>
        <taxon>50 kb inversion clade</taxon>
        <taxon>NPAAA clade</taxon>
        <taxon>indigoferoid/millettioid clade</taxon>
        <taxon>Phaseoleae</taxon>
        <taxon>Vigna</taxon>
    </lineage>
</organism>
<dbReference type="PANTHER" id="PTHR33223:SF10">
    <property type="entry name" value="AMINOTRANSFERASE-LIKE PLANT MOBILE DOMAIN-CONTAINING PROTEIN"/>
    <property type="match status" value="1"/>
</dbReference>
<dbReference type="KEGG" id="vra:106779881"/>
<dbReference type="GeneID" id="106779881"/>
<sequence length="157" mass="18142">MEVHILEQFVPPQFKTYDRITDPEAHIKSFTNAMAFRTGCDVIWCRAFSLSLEGEALEWFDVLPNRSIENFKSLSNTFKNQFAACQVQDASVVDLMNLKQGKEESLKTFMDRFQKIVRRAKGLNTELALQYIMPGLRPSPFKDSVCRTPPKTMEELR</sequence>
<dbReference type="PANTHER" id="PTHR33223">
    <property type="entry name" value="CCHC-TYPE DOMAIN-CONTAINING PROTEIN"/>
    <property type="match status" value="1"/>
</dbReference>
<protein>
    <submittedName>
        <fullName evidence="3">Uncharacterized protein LOC106779881</fullName>
    </submittedName>
</protein>
<evidence type="ECO:0000313" key="3">
    <source>
        <dbReference type="RefSeq" id="XP_014523579.1"/>
    </source>
</evidence>
<dbReference type="InterPro" id="IPR005162">
    <property type="entry name" value="Retrotrans_gag_dom"/>
</dbReference>